<name>A0A1C1D125_9EURO</name>
<evidence type="ECO:0000256" key="1">
    <source>
        <dbReference type="SAM" id="MobiDB-lite"/>
    </source>
</evidence>
<feature type="compositionally biased region" description="Basic and acidic residues" evidence="1">
    <location>
        <begin position="32"/>
        <end position="52"/>
    </location>
</feature>
<dbReference type="VEuPathDB" id="FungiDB:CLCR_01016"/>
<evidence type="ECO:0000313" key="2">
    <source>
        <dbReference type="EMBL" id="OCT54447.1"/>
    </source>
</evidence>
<protein>
    <submittedName>
        <fullName evidence="2">Uncharacterized protein</fullName>
    </submittedName>
</protein>
<sequence length="81" mass="9264">MSKIKFHRYGSTFNCSINKGATITKMSSTFDSQHRDGPDPEQAKEKVDKTSWLDDLVPPFDSPRSRGVQTYRRQQLRQGSS</sequence>
<feature type="compositionally biased region" description="Polar residues" evidence="1">
    <location>
        <begin position="67"/>
        <end position="81"/>
    </location>
</feature>
<reference evidence="3" key="1">
    <citation type="submission" date="2015-07" db="EMBL/GenBank/DDBJ databases">
        <authorList>
            <person name="Teixeira M.M."/>
            <person name="Souza R.C."/>
            <person name="Almeida L.G."/>
            <person name="Vicente V.A."/>
            <person name="de Hoog S."/>
            <person name="Bocca A.L."/>
            <person name="de Almeida S.R."/>
            <person name="Vasconcelos A.T."/>
            <person name="Felipe M.S."/>
        </authorList>
    </citation>
    <scope>NUCLEOTIDE SEQUENCE [LARGE SCALE GENOMIC DNA]</scope>
    <source>
        <strain evidence="3">KSF</strain>
    </source>
</reference>
<accession>A0A1C1D125</accession>
<feature type="region of interest" description="Disordered" evidence="1">
    <location>
        <begin position="27"/>
        <end position="81"/>
    </location>
</feature>
<gene>
    <name evidence="2" type="ORF">CLCR_01016</name>
</gene>
<evidence type="ECO:0000313" key="3">
    <source>
        <dbReference type="Proteomes" id="UP000094526"/>
    </source>
</evidence>
<dbReference type="AlphaFoldDB" id="A0A1C1D125"/>
<keyword evidence="3" id="KW-1185">Reference proteome</keyword>
<organism evidence="2 3">
    <name type="scientific">Cladophialophora carrionii</name>
    <dbReference type="NCBI Taxonomy" id="86049"/>
    <lineage>
        <taxon>Eukaryota</taxon>
        <taxon>Fungi</taxon>
        <taxon>Dikarya</taxon>
        <taxon>Ascomycota</taxon>
        <taxon>Pezizomycotina</taxon>
        <taxon>Eurotiomycetes</taxon>
        <taxon>Chaetothyriomycetidae</taxon>
        <taxon>Chaetothyriales</taxon>
        <taxon>Herpotrichiellaceae</taxon>
        <taxon>Cladophialophora</taxon>
    </lineage>
</organism>
<dbReference type="EMBL" id="LGRB01000004">
    <property type="protein sequence ID" value="OCT54447.1"/>
    <property type="molecule type" value="Genomic_DNA"/>
</dbReference>
<proteinExistence type="predicted"/>
<dbReference type="Proteomes" id="UP000094526">
    <property type="component" value="Unassembled WGS sequence"/>
</dbReference>
<comment type="caution">
    <text evidence="2">The sequence shown here is derived from an EMBL/GenBank/DDBJ whole genome shotgun (WGS) entry which is preliminary data.</text>
</comment>